<organism evidence="1 2">
    <name type="scientific">Enterobacter cloacae</name>
    <dbReference type="NCBI Taxonomy" id="550"/>
    <lineage>
        <taxon>Bacteria</taxon>
        <taxon>Pseudomonadati</taxon>
        <taxon>Pseudomonadota</taxon>
        <taxon>Gammaproteobacteria</taxon>
        <taxon>Enterobacterales</taxon>
        <taxon>Enterobacteriaceae</taxon>
        <taxon>Enterobacter</taxon>
        <taxon>Enterobacter cloacae complex</taxon>
    </lineage>
</organism>
<accession>A0A4Q2E9R1</accession>
<protein>
    <submittedName>
        <fullName evidence="1">Uncharacterized protein</fullName>
    </submittedName>
</protein>
<comment type="caution">
    <text evidence="1">The sequence shown here is derived from an EMBL/GenBank/DDBJ whole genome shotgun (WGS) entry which is preliminary data.</text>
</comment>
<dbReference type="AlphaFoldDB" id="A0A4Q2E9R1"/>
<name>A0A4Q2E9R1_ENTCL</name>
<reference evidence="1 2" key="1">
    <citation type="submission" date="2018-06" db="EMBL/GenBank/DDBJ databases">
        <title>Carbapenemase-producing Enterobacteriaceae present in wastewater treatment plant effluent and nearby surface waters in the US.</title>
        <authorList>
            <person name="Mathys D.A."/>
            <person name="Mollenkopf D.F."/>
            <person name="Feicht S.M."/>
            <person name="Adams R.J."/>
            <person name="Albers A.L."/>
            <person name="Grooters S.V."/>
            <person name="Stuever D.M."/>
            <person name="Daniels J.B."/>
            <person name="Wittum T.E."/>
        </authorList>
    </citation>
    <scope>NUCLEOTIDE SEQUENCE [LARGE SCALE GENOMIC DNA]</scope>
    <source>
        <strain evidence="1 2">GEO_4_Eff_A</strain>
    </source>
</reference>
<dbReference type="Proteomes" id="UP000290875">
    <property type="component" value="Unassembled WGS sequence"/>
</dbReference>
<dbReference type="EMBL" id="QJSL01000006">
    <property type="protein sequence ID" value="RXW29651.1"/>
    <property type="molecule type" value="Genomic_DNA"/>
</dbReference>
<proteinExistence type="predicted"/>
<evidence type="ECO:0000313" key="2">
    <source>
        <dbReference type="Proteomes" id="UP000290875"/>
    </source>
</evidence>
<gene>
    <name evidence="1" type="ORF">DM877_08015</name>
</gene>
<evidence type="ECO:0000313" key="1">
    <source>
        <dbReference type="EMBL" id="RXW29651.1"/>
    </source>
</evidence>
<sequence>MSHSSSKRKVLDIEAPLAHRASHVRSCANHVANRLGITHSELLMKVESDTGASLISPLTEDELMNAFYYMENL</sequence>